<dbReference type="Gene3D" id="3.30.2350.10">
    <property type="entry name" value="Pseudouridine synthase"/>
    <property type="match status" value="1"/>
</dbReference>
<dbReference type="PROSITE" id="PS01129">
    <property type="entry name" value="PSI_RLU"/>
    <property type="match status" value="1"/>
</dbReference>
<gene>
    <name evidence="2" type="ORF">GCM10023090_09090</name>
</gene>
<accession>A0ABP8L1E6</accession>
<dbReference type="EMBL" id="BAABEX010000007">
    <property type="protein sequence ID" value="GAA4420861.1"/>
    <property type="molecule type" value="Genomic_DNA"/>
</dbReference>
<dbReference type="InterPro" id="IPR006145">
    <property type="entry name" value="PsdUridine_synth_RsuA/RluA"/>
</dbReference>
<comment type="caution">
    <text evidence="2">The sequence shown here is derived from an EMBL/GenBank/DDBJ whole genome shotgun (WGS) entry which is preliminary data.</text>
</comment>
<dbReference type="InterPro" id="IPR020103">
    <property type="entry name" value="PsdUridine_synth_cat_dom_sf"/>
</dbReference>
<name>A0ABP8L1E6_9BURK</name>
<proteinExistence type="predicted"/>
<sequence length="257" mass="29946">MARGEVVSEHGEVITPETPLRLGVRLYYYRELRHEPSLPFSETVIYRDDHLLVADKPHFMPVIPTGRYLQRSLLVRLRKQWGLPDLSPVHRIDRDTAGLVLFSVQRSTRDAYQALFRERMIRKTYEAVAALPPQLWPCEYHSRIEESPQFFRMHEVPGPANSLTRIALLEQSGPWGLFQLEPITGRRHQLRVHMAALGMPVHHDPFYPVVNDPPEGDYSRPLQLLARSLEFQDPVTGQRRFYRSQRSLNWPPQIEAT</sequence>
<reference evidence="3" key="1">
    <citation type="journal article" date="2019" name="Int. J. Syst. Evol. Microbiol.">
        <title>The Global Catalogue of Microorganisms (GCM) 10K type strain sequencing project: providing services to taxonomists for standard genome sequencing and annotation.</title>
        <authorList>
            <consortium name="The Broad Institute Genomics Platform"/>
            <consortium name="The Broad Institute Genome Sequencing Center for Infectious Disease"/>
            <person name="Wu L."/>
            <person name="Ma J."/>
        </authorList>
    </citation>
    <scope>NUCLEOTIDE SEQUENCE [LARGE SCALE GENOMIC DNA]</scope>
    <source>
        <strain evidence="3">JCM 31890</strain>
    </source>
</reference>
<dbReference type="SUPFAM" id="SSF55120">
    <property type="entry name" value="Pseudouridine synthase"/>
    <property type="match status" value="1"/>
</dbReference>
<evidence type="ECO:0000313" key="2">
    <source>
        <dbReference type="EMBL" id="GAA4420861.1"/>
    </source>
</evidence>
<dbReference type="InterPro" id="IPR006224">
    <property type="entry name" value="PsdUridine_synth_RluA-like_CS"/>
</dbReference>
<dbReference type="PANTHER" id="PTHR21600:SF84">
    <property type="entry name" value="PSEUDOURIDINE SYNTHASE RSUA_RLUA-LIKE DOMAIN-CONTAINING PROTEIN"/>
    <property type="match status" value="1"/>
</dbReference>
<feature type="domain" description="Pseudouridine synthase RsuA/RluA-like" evidence="1">
    <location>
        <begin position="50"/>
        <end position="196"/>
    </location>
</feature>
<dbReference type="Proteomes" id="UP001501788">
    <property type="component" value="Unassembled WGS sequence"/>
</dbReference>
<protein>
    <submittedName>
        <fullName evidence="2">Pseudouridine synthase</fullName>
    </submittedName>
</protein>
<evidence type="ECO:0000313" key="3">
    <source>
        <dbReference type="Proteomes" id="UP001501788"/>
    </source>
</evidence>
<evidence type="ECO:0000259" key="1">
    <source>
        <dbReference type="Pfam" id="PF00849"/>
    </source>
</evidence>
<dbReference type="InterPro" id="IPR050188">
    <property type="entry name" value="RluA_PseudoU_synthase"/>
</dbReference>
<organism evidence="2 3">
    <name type="scientific">Acidovorax lacteus</name>
    <dbReference type="NCBI Taxonomy" id="1924988"/>
    <lineage>
        <taxon>Bacteria</taxon>
        <taxon>Pseudomonadati</taxon>
        <taxon>Pseudomonadota</taxon>
        <taxon>Betaproteobacteria</taxon>
        <taxon>Burkholderiales</taxon>
        <taxon>Comamonadaceae</taxon>
        <taxon>Acidovorax</taxon>
    </lineage>
</organism>
<dbReference type="Pfam" id="PF00849">
    <property type="entry name" value="PseudoU_synth_2"/>
    <property type="match status" value="1"/>
</dbReference>
<dbReference type="PANTHER" id="PTHR21600">
    <property type="entry name" value="MITOCHONDRIAL RNA PSEUDOURIDINE SYNTHASE"/>
    <property type="match status" value="1"/>
</dbReference>
<keyword evidence="3" id="KW-1185">Reference proteome</keyword>